<dbReference type="STRING" id="47866.GA0074694_2110"/>
<evidence type="ECO:0008006" key="3">
    <source>
        <dbReference type="Google" id="ProtNLM"/>
    </source>
</evidence>
<organism evidence="1 2">
    <name type="scientific">Micromonospora inyonensis</name>
    <dbReference type="NCBI Taxonomy" id="47866"/>
    <lineage>
        <taxon>Bacteria</taxon>
        <taxon>Bacillati</taxon>
        <taxon>Actinomycetota</taxon>
        <taxon>Actinomycetes</taxon>
        <taxon>Micromonosporales</taxon>
        <taxon>Micromonosporaceae</taxon>
        <taxon>Micromonospora</taxon>
    </lineage>
</organism>
<accession>A0A1C6RKN7</accession>
<gene>
    <name evidence="1" type="ORF">GA0074694_2110</name>
</gene>
<proteinExistence type="predicted"/>
<dbReference type="AlphaFoldDB" id="A0A1C6RKN7"/>
<evidence type="ECO:0000313" key="2">
    <source>
        <dbReference type="Proteomes" id="UP000198906"/>
    </source>
</evidence>
<keyword evidence="2" id="KW-1185">Reference proteome</keyword>
<reference evidence="2" key="1">
    <citation type="submission" date="2016-06" db="EMBL/GenBank/DDBJ databases">
        <authorList>
            <person name="Varghese N."/>
        </authorList>
    </citation>
    <scope>NUCLEOTIDE SEQUENCE [LARGE SCALE GENOMIC DNA]</scope>
    <source>
        <strain evidence="2">DSM 46123</strain>
    </source>
</reference>
<protein>
    <recommendedName>
        <fullName evidence="3">MAE-28990/MAE-18760-like HEPN domain-containing protein</fullName>
    </recommendedName>
</protein>
<name>A0A1C6RKN7_9ACTN</name>
<dbReference type="Proteomes" id="UP000198906">
    <property type="component" value="Unassembled WGS sequence"/>
</dbReference>
<dbReference type="EMBL" id="FMHU01000001">
    <property type="protein sequence ID" value="SCL17730.1"/>
    <property type="molecule type" value="Genomic_DNA"/>
</dbReference>
<evidence type="ECO:0000313" key="1">
    <source>
        <dbReference type="EMBL" id="SCL17730.1"/>
    </source>
</evidence>
<sequence length="169" mass="18950">MVRVPVGRIVRATSVFGSEDLADALKQAHYLRLVSIAEIYTDVLMSELLGERLPTNDELIAKLMATAELASSSSWPRRSEFFNRLHGIKLDEFDRNAELNAAKRVRNIVAHGLGRITSKEMENSRLGSQLSLIGVRIQDRRVIITEQSLVTLSKLTIDYITWLDEKAGA</sequence>